<dbReference type="GO" id="GO:0016788">
    <property type="term" value="F:hydrolase activity, acting on ester bonds"/>
    <property type="evidence" value="ECO:0007669"/>
    <property type="project" value="InterPro"/>
</dbReference>
<dbReference type="GO" id="GO:0004520">
    <property type="term" value="F:DNA endonuclease activity"/>
    <property type="evidence" value="ECO:0007669"/>
    <property type="project" value="TreeGrafter"/>
</dbReference>
<sequence>MGVHGLWELLAPVGRRVSVETLAGKRLAIDASIWIIQFMKAMRDEKGEMVRNAHVLGFFRRICKLLYLRTKPVFVFDGGTPSLKRRTVIARRRQRENAQAKIRKTAEKLLLNQLKQMKLKELAADLEKQRQENDVKGKKPILDTPSNEKEKEKEKVNSNVVASQTQEELDAMLAASLAAEENEGVTNNASTSGAGVEDDEALFVDEEDDDEDEEMILPEMHGNVDPAVLASLPPSMQLDLLVQMRERLMAENRQKYQKVKKAPSRFSELQIESYLKTVAFRREIDGVQKAAAGKGIGGVQTSRIASEANREYIFSSSFTGDKQAFMSIGQERSEAIQSRAPPAKSSTSAVNEILSSRKSRGVAGPTAAAETGKKGFHEDVETYVDERGRVRVSRVRALGIRMTRDLQRNLDLMNEIDGDKAGTSQEKNSKSIRKKNPVDILDNAFDETLHREVTDKNNEVIKGISLEISFEDTLHNEHKNENDDDNIFARLVAGDPVKDFSQTSNPDSDNEWEEGVIENKSLREGVLAEEEDIEWEDGGFQDSELKSSYEVQRTVTKGVLEEEANIQEAIRRSLEDNMISEGGDAEIVNDDEDLVFVNEGEQEGPEIEASEVTKGALEGEDNIREALITSLEDTGSRELMSDFHDDNVISKGGYKEMVSEDENRVLVNEAEQEGSGSEASAANVRKPYSINAPELNCKGVKSAEFVEFAELNPLNENSEPAKEDGSSTSGKQSLNNLSEGGFVLSLSSAPAQEMFCAESTDHTCNASGLPFSAVDSVSGVDGVNKLANEKLYGGFSLEDEEVVRNNNEIDPEMVENNLEEEIMFLEKEREDLGSEQRKLERNSESVSNEMFVDVYKNIFDDRKYVETYFMKDIENELGLDREKLIHMALLLGSDYTEGISGIGIVNAIEVVNAFPGKDGLREFREWIESPDPTILGKLDVDSRSTSRKKGPKGGENVKSCSSNNVEFDNAGVKQIFMDKHRNVSKNWHISSSFPSDAVISAYANPQVDKSTEALAWGKPDLFVLRKLCWEKFGWGTSKADELLLPVLNEYNKRETQLRLEAFYTFNERFAKIRSKRIKKAVKDITKNKPSDLIDETALQRPVGRKKRKAKPKGDDEANQSDGAGANNDTLENATVKPTKRGRTKEKTLQTNLFEPAVRKETHARRKGKRKKNSSWEDAELCDTETDEEMQFDKSGESSLVRRSGRVRKTVNYNVSDDESDEKDNLIETPMDEDPFVAVALGSFNETNNGNNIDEEGMNVWIGGKNDSAKVTQEKTRETDKSVSADLTHGKQTDEQFLKEVSSSQDYLQFGGGFCVDEEDEGSNDKEEKIPEESDGPDLGDSLSEEENREHAEMNAGNDDCGLLDESENNDAGRHYAKSLCSMPNLRRKNKKI</sequence>
<dbReference type="GO" id="GO:0006289">
    <property type="term" value="P:nucleotide-excision repair"/>
    <property type="evidence" value="ECO:0007669"/>
    <property type="project" value="InterPro"/>
</dbReference>
<feature type="compositionally biased region" description="Acidic residues" evidence="13">
    <location>
        <begin position="1332"/>
        <end position="1344"/>
    </location>
</feature>
<feature type="coiled-coil region" evidence="12">
    <location>
        <begin position="815"/>
        <end position="849"/>
    </location>
</feature>
<evidence type="ECO:0000256" key="8">
    <source>
        <dbReference type="ARBA" id="ARBA00022801"/>
    </source>
</evidence>
<feature type="compositionally biased region" description="Basic residues" evidence="13">
    <location>
        <begin position="1161"/>
        <end position="1172"/>
    </location>
</feature>
<comment type="similarity">
    <text evidence="3">Belongs to the XPG/RAD2 endonuclease family. XPG subfamily.</text>
</comment>
<evidence type="ECO:0000256" key="10">
    <source>
        <dbReference type="ARBA" id="ARBA00023204"/>
    </source>
</evidence>
<dbReference type="PRINTS" id="PR00853">
    <property type="entry name" value="XPGRADSUPER"/>
</dbReference>
<dbReference type="InterPro" id="IPR006084">
    <property type="entry name" value="XPG/Rad2"/>
</dbReference>
<dbReference type="PANTHER" id="PTHR16171">
    <property type="entry name" value="DNA REPAIR PROTEIN COMPLEMENTING XP-G CELLS-RELATED"/>
    <property type="match status" value="1"/>
</dbReference>
<dbReference type="OrthoDB" id="31113at2759"/>
<evidence type="ECO:0000256" key="5">
    <source>
        <dbReference type="ARBA" id="ARBA00022723"/>
    </source>
</evidence>
<dbReference type="PRINTS" id="PR00066">
    <property type="entry name" value="XRODRMPGMNTG"/>
</dbReference>
<evidence type="ECO:0000313" key="16">
    <source>
        <dbReference type="Proteomes" id="UP001153555"/>
    </source>
</evidence>
<evidence type="ECO:0000256" key="7">
    <source>
        <dbReference type="ARBA" id="ARBA00022763"/>
    </source>
</evidence>
<comment type="cofactor">
    <cofactor evidence="1">
        <name>Mg(2+)</name>
        <dbReference type="ChEBI" id="CHEBI:18420"/>
    </cofactor>
</comment>
<dbReference type="SUPFAM" id="SSF88723">
    <property type="entry name" value="PIN domain-like"/>
    <property type="match status" value="1"/>
</dbReference>
<dbReference type="Gene3D" id="1.10.150.20">
    <property type="entry name" value="5' to 3' exonuclease, C-terminal subdomain"/>
    <property type="match status" value="1"/>
</dbReference>
<feature type="compositionally biased region" description="Basic and acidic residues" evidence="13">
    <location>
        <begin position="128"/>
        <end position="156"/>
    </location>
</feature>
<keyword evidence="16" id="KW-1185">Reference proteome</keyword>
<feature type="region of interest" description="Disordered" evidence="13">
    <location>
        <begin position="1265"/>
        <end position="1293"/>
    </location>
</feature>
<dbReference type="GO" id="GO:0046872">
    <property type="term" value="F:metal ion binding"/>
    <property type="evidence" value="ECO:0007669"/>
    <property type="project" value="UniProtKB-KW"/>
</dbReference>
<evidence type="ECO:0000256" key="9">
    <source>
        <dbReference type="ARBA" id="ARBA00022842"/>
    </source>
</evidence>
<keyword evidence="8" id="KW-0378">Hydrolase</keyword>
<dbReference type="SMART" id="SM00279">
    <property type="entry name" value="HhH2"/>
    <property type="match status" value="1"/>
</dbReference>
<dbReference type="InterPro" id="IPR019974">
    <property type="entry name" value="XPG_CS"/>
</dbReference>
<keyword evidence="12" id="KW-0175">Coiled coil</keyword>
<feature type="region of interest" description="Disordered" evidence="13">
    <location>
        <begin position="498"/>
        <end position="518"/>
    </location>
</feature>
<comment type="subcellular location">
    <subcellularLocation>
        <location evidence="2">Nucleus</location>
    </subcellularLocation>
</comment>
<dbReference type="Proteomes" id="UP001153555">
    <property type="component" value="Unassembled WGS sequence"/>
</dbReference>
<keyword evidence="4" id="KW-0540">Nuclease</keyword>
<accession>A0A9N7NF31</accession>
<gene>
    <name evidence="15" type="ORF">SHERM_24190</name>
</gene>
<keyword evidence="6" id="KW-0255">Endonuclease</keyword>
<evidence type="ECO:0000256" key="2">
    <source>
        <dbReference type="ARBA" id="ARBA00004123"/>
    </source>
</evidence>
<evidence type="ECO:0000256" key="12">
    <source>
        <dbReference type="SAM" id="Coils"/>
    </source>
</evidence>
<dbReference type="PANTHER" id="PTHR16171:SF7">
    <property type="entry name" value="DNA REPAIR PROTEIN RAD2"/>
    <property type="match status" value="1"/>
</dbReference>
<feature type="region of interest" description="Disordered" evidence="13">
    <location>
        <begin position="938"/>
        <end position="960"/>
    </location>
</feature>
<protein>
    <submittedName>
        <fullName evidence="15">DNA repair protein UVH3</fullName>
    </submittedName>
</protein>
<dbReference type="CDD" id="cd09904">
    <property type="entry name" value="H3TH_XPG"/>
    <property type="match status" value="1"/>
</dbReference>
<keyword evidence="9" id="KW-0460">Magnesium</keyword>
<evidence type="ECO:0000256" key="1">
    <source>
        <dbReference type="ARBA" id="ARBA00001946"/>
    </source>
</evidence>
<feature type="region of interest" description="Disordered" evidence="13">
    <location>
        <begin position="128"/>
        <end position="161"/>
    </location>
</feature>
<dbReference type="Gene3D" id="3.40.50.1010">
    <property type="entry name" value="5'-nuclease"/>
    <property type="match status" value="1"/>
</dbReference>
<feature type="region of interest" description="Disordered" evidence="13">
    <location>
        <begin position="181"/>
        <end position="201"/>
    </location>
</feature>
<feature type="compositionally biased region" description="Basic and acidic residues" evidence="13">
    <location>
        <begin position="1322"/>
        <end position="1331"/>
    </location>
</feature>
<dbReference type="SUPFAM" id="SSF47807">
    <property type="entry name" value="5' to 3' exonuclease, C-terminal subdomain"/>
    <property type="match status" value="1"/>
</dbReference>
<evidence type="ECO:0000256" key="11">
    <source>
        <dbReference type="ARBA" id="ARBA00023242"/>
    </source>
</evidence>
<evidence type="ECO:0000259" key="14">
    <source>
        <dbReference type="SMART" id="SM00485"/>
    </source>
</evidence>
<keyword evidence="10" id="KW-0234">DNA repair</keyword>
<dbReference type="CDD" id="cd09868">
    <property type="entry name" value="PIN_XPG_RAD2"/>
    <property type="match status" value="1"/>
</dbReference>
<reference evidence="15" key="1">
    <citation type="submission" date="2019-12" db="EMBL/GenBank/DDBJ databases">
        <authorList>
            <person name="Scholes J."/>
        </authorList>
    </citation>
    <scope>NUCLEOTIDE SEQUENCE</scope>
</reference>
<dbReference type="FunFam" id="1.10.150.20:FF:000050">
    <property type="entry name" value="DNA repair protein UVH3"/>
    <property type="match status" value="1"/>
</dbReference>
<evidence type="ECO:0000256" key="4">
    <source>
        <dbReference type="ARBA" id="ARBA00022722"/>
    </source>
</evidence>
<organism evidence="15 16">
    <name type="scientific">Striga hermonthica</name>
    <name type="common">Purple witchweed</name>
    <name type="synonym">Buchnera hermonthica</name>
    <dbReference type="NCBI Taxonomy" id="68872"/>
    <lineage>
        <taxon>Eukaryota</taxon>
        <taxon>Viridiplantae</taxon>
        <taxon>Streptophyta</taxon>
        <taxon>Embryophyta</taxon>
        <taxon>Tracheophyta</taxon>
        <taxon>Spermatophyta</taxon>
        <taxon>Magnoliopsida</taxon>
        <taxon>eudicotyledons</taxon>
        <taxon>Gunneridae</taxon>
        <taxon>Pentapetalae</taxon>
        <taxon>asterids</taxon>
        <taxon>lamiids</taxon>
        <taxon>Lamiales</taxon>
        <taxon>Orobanchaceae</taxon>
        <taxon>Buchnereae</taxon>
        <taxon>Striga</taxon>
    </lineage>
</organism>
<feature type="region of interest" description="Disordered" evidence="13">
    <location>
        <begin position="1092"/>
        <end position="1178"/>
    </location>
</feature>
<feature type="compositionally biased region" description="Basic and acidic residues" evidence="13">
    <location>
        <begin position="1271"/>
        <end position="1293"/>
    </location>
</feature>
<dbReference type="GO" id="GO:0005634">
    <property type="term" value="C:nucleus"/>
    <property type="evidence" value="ECO:0007669"/>
    <property type="project" value="UniProtKB-SubCell"/>
</dbReference>
<evidence type="ECO:0000256" key="3">
    <source>
        <dbReference type="ARBA" id="ARBA00005283"/>
    </source>
</evidence>
<keyword evidence="11" id="KW-0539">Nucleus</keyword>
<dbReference type="GO" id="GO:0003697">
    <property type="term" value="F:single-stranded DNA binding"/>
    <property type="evidence" value="ECO:0007669"/>
    <property type="project" value="InterPro"/>
</dbReference>
<keyword evidence="7" id="KW-0227">DNA damage</keyword>
<dbReference type="PROSITE" id="PS00841">
    <property type="entry name" value="XPG_1"/>
    <property type="match status" value="1"/>
</dbReference>
<dbReference type="FunFam" id="3.40.50.1010:FF:000031">
    <property type="entry name" value="DNA repair protein UVH3"/>
    <property type="match status" value="1"/>
</dbReference>
<evidence type="ECO:0000256" key="13">
    <source>
        <dbReference type="SAM" id="MobiDB-lite"/>
    </source>
</evidence>
<keyword evidence="5" id="KW-0479">Metal-binding</keyword>
<dbReference type="InterPro" id="IPR008918">
    <property type="entry name" value="HhH2"/>
</dbReference>
<feature type="compositionally biased region" description="Polar residues" evidence="13">
    <location>
        <begin position="184"/>
        <end position="193"/>
    </location>
</feature>
<dbReference type="InterPro" id="IPR029060">
    <property type="entry name" value="PIN-like_dom_sf"/>
</dbReference>
<feature type="domain" description="XPG N-terminal" evidence="14">
    <location>
        <begin position="1"/>
        <end position="98"/>
    </location>
</feature>
<dbReference type="SMART" id="SM00485">
    <property type="entry name" value="XPGN"/>
    <property type="match status" value="1"/>
</dbReference>
<dbReference type="InterPro" id="IPR036279">
    <property type="entry name" value="5-3_exonuclease_C_sf"/>
</dbReference>
<dbReference type="InterPro" id="IPR001044">
    <property type="entry name" value="XPG/Rad2_eukaryotes"/>
</dbReference>
<comment type="caution">
    <text evidence="15">The sequence shown here is derived from an EMBL/GenBank/DDBJ whole genome shotgun (WGS) entry which is preliminary data.</text>
</comment>
<dbReference type="EMBL" id="CACSLK010027752">
    <property type="protein sequence ID" value="CAA0828495.1"/>
    <property type="molecule type" value="Genomic_DNA"/>
</dbReference>
<proteinExistence type="inferred from homology"/>
<name>A0A9N7NF31_STRHE</name>
<evidence type="ECO:0000256" key="6">
    <source>
        <dbReference type="ARBA" id="ARBA00022759"/>
    </source>
</evidence>
<dbReference type="Pfam" id="PF00752">
    <property type="entry name" value="XPG_N"/>
    <property type="match status" value="1"/>
</dbReference>
<dbReference type="InterPro" id="IPR006085">
    <property type="entry name" value="XPG_DNA_repair_N"/>
</dbReference>
<feature type="region of interest" description="Disordered" evidence="13">
    <location>
        <begin position="714"/>
        <end position="734"/>
    </location>
</feature>
<evidence type="ECO:0000313" key="15">
    <source>
        <dbReference type="EMBL" id="CAA0828495.1"/>
    </source>
</evidence>
<feature type="region of interest" description="Disordered" evidence="13">
    <location>
        <begin position="1309"/>
        <end position="1368"/>
    </location>
</feature>